<dbReference type="Gene3D" id="2.60.120.260">
    <property type="entry name" value="Galactose-binding domain-like"/>
    <property type="match status" value="1"/>
</dbReference>
<evidence type="ECO:0000313" key="2">
    <source>
        <dbReference type="EMBL" id="MFC0524707.1"/>
    </source>
</evidence>
<dbReference type="EMBL" id="JBHLTP010000011">
    <property type="protein sequence ID" value="MFC0524707.1"/>
    <property type="molecule type" value="Genomic_DNA"/>
</dbReference>
<dbReference type="InterPro" id="IPR011047">
    <property type="entry name" value="Quinoprotein_ADH-like_sf"/>
</dbReference>
<keyword evidence="3" id="KW-1185">Reference proteome</keyword>
<dbReference type="InterPro" id="IPR015943">
    <property type="entry name" value="WD40/YVTN_repeat-like_dom_sf"/>
</dbReference>
<name>A0ABV6LQL7_9BACI</name>
<dbReference type="SUPFAM" id="SSF82171">
    <property type="entry name" value="DPP6 N-terminal domain-like"/>
    <property type="match status" value="1"/>
</dbReference>
<accession>A0ABV6LQL7</accession>
<dbReference type="Proteomes" id="UP001589836">
    <property type="component" value="Unassembled WGS sequence"/>
</dbReference>
<dbReference type="Gene3D" id="2.60.40.1080">
    <property type="match status" value="1"/>
</dbReference>
<comment type="caution">
    <text evidence="2">The sequence shown here is derived from an EMBL/GenBank/DDBJ whole genome shotgun (WGS) entry which is preliminary data.</text>
</comment>
<evidence type="ECO:0000313" key="3">
    <source>
        <dbReference type="Proteomes" id="UP001589836"/>
    </source>
</evidence>
<dbReference type="InterPro" id="IPR008964">
    <property type="entry name" value="Invasin/intimin_cell_adhesion"/>
</dbReference>
<proteinExistence type="predicted"/>
<dbReference type="RefSeq" id="WP_377349316.1">
    <property type="nucleotide sequence ID" value="NZ_JBHLTP010000011.1"/>
</dbReference>
<feature type="domain" description="FIMAH" evidence="1">
    <location>
        <begin position="927"/>
        <end position="1001"/>
    </location>
</feature>
<organism evidence="2 3">
    <name type="scientific">Pontibacillus salicampi</name>
    <dbReference type="NCBI Taxonomy" id="1449801"/>
    <lineage>
        <taxon>Bacteria</taxon>
        <taxon>Bacillati</taxon>
        <taxon>Bacillota</taxon>
        <taxon>Bacilli</taxon>
        <taxon>Bacillales</taxon>
        <taxon>Bacillaceae</taxon>
        <taxon>Pontibacillus</taxon>
    </lineage>
</organism>
<evidence type="ECO:0000259" key="1">
    <source>
        <dbReference type="Pfam" id="PF22888"/>
    </source>
</evidence>
<dbReference type="InterPro" id="IPR054470">
    <property type="entry name" value="FIMAH_dom"/>
</dbReference>
<reference evidence="2 3" key="1">
    <citation type="submission" date="2024-09" db="EMBL/GenBank/DDBJ databases">
        <authorList>
            <person name="Sun Q."/>
            <person name="Mori K."/>
        </authorList>
    </citation>
    <scope>NUCLEOTIDE SEQUENCE [LARGE SCALE GENOMIC DNA]</scope>
    <source>
        <strain evidence="2 3">NCAIM B.02529</strain>
    </source>
</reference>
<sequence>MSKLLAGLLSSLVGFVCCIVLAVPVHGEEEITLENSGFEKEPSSEKDIPAWDYWSGGYKEGATISREEVYEGNRSLKIDNKGVLGLFSQEVGVTPGNHYTLTAQLFVKEISGNPGIWLRWTNEEGTIIKNDAKYFENVALHEWQEVLVEADAPPNATGLKVLIYQTSNTTMTGYYDDLMLVEEASDPLELPFEFGEPINKGPAALAAKTQGAAIGDGELYYATNGSPATFYATDEETGEVIYSEDLPGSDVVWGMTVASDGNVYFSGTYNGYLYRYVTGEQRVEKIGVNPSDDWVWELEATEDGKVYGATYPNAKVFEYDIASDSFSDLGSFSKEQQYARGLGVTEQHLYVGIGTEAYLYQMDRDTGETKEIELPITGIGSSVSNIWEYGEKLFVAYGTSLLIMDVSTGEVIKQIPWSDKDAFDGLISPPSPYDENIVYFVTKNGRELRTFNLQTNEIATVDDSLAKLPASRSKAMEWTKAKDGTNVLSIIHQQIEYSVYNPKTKEVTVSYPDVDMQGLITQSLEISPDNDIYLSGYQGSIARYDTHSEAYVLQERDPHQIEGMGFLNGKVYMGAYGGARIYEYDPEKDYQFTGEKNGNPKLVHDIQDAQSRPFTFTSGEDKLFIGTIADYGELGGAFTIYNSKQDTWETKRNIIKDQSIIGLAYHEGTVFGGSTIAGGLGISPTAKEAKMFAYQVESGEYDTFNIKLEGLETPEMIGELSIGPDNLLWGVAWGFNTEGKEQSVLFAMNPTTKEILKSTLLYEGVHRGSQWRPFYIRWDDNGLLYTTAARKLTVVDPETMRHTQLIGDDINLMDLDEEGNIYYAKGSDLYKLPVLMDKVSITIDQPSLTQGEKIQPNVIVTLSNGKEASFPQNQIEWSSSSLDIASIEEGSIHAHNAGSTTIQASVTYNNQSITSNELEITVQVTTQSLSNQLDDMKDEGSLPHSLFKKLNNRLRQAEHHFQKGRTQQATHQVEKFKEHIHKSDISEETKQILLQNANALVDTW</sequence>
<gene>
    <name evidence="2" type="ORF">ACFFGV_14105</name>
</gene>
<protein>
    <recommendedName>
        <fullName evidence="1">FIMAH domain-containing protein</fullName>
    </recommendedName>
</protein>
<dbReference type="Gene3D" id="2.40.128.630">
    <property type="match status" value="1"/>
</dbReference>
<dbReference type="Gene3D" id="2.130.10.10">
    <property type="entry name" value="YVTN repeat-like/Quinoprotein amine dehydrogenase"/>
    <property type="match status" value="1"/>
</dbReference>
<dbReference type="SUPFAM" id="SSF50998">
    <property type="entry name" value="Quinoprotein alcohol dehydrogenase-like"/>
    <property type="match status" value="1"/>
</dbReference>
<dbReference type="SUPFAM" id="SSF49373">
    <property type="entry name" value="Invasin/intimin cell-adhesion fragments"/>
    <property type="match status" value="1"/>
</dbReference>
<dbReference type="Pfam" id="PF22888">
    <property type="entry name" value="FIMAH"/>
    <property type="match status" value="1"/>
</dbReference>